<dbReference type="Proteomes" id="UP000663828">
    <property type="component" value="Unassembled WGS sequence"/>
</dbReference>
<name>A0A816FBT4_ADIRI</name>
<evidence type="ECO:0000313" key="1">
    <source>
        <dbReference type="EMBL" id="CAF1658383.1"/>
    </source>
</evidence>
<keyword evidence="2" id="KW-1185">Reference proteome</keyword>
<dbReference type="PANTHER" id="PTHR12905:SF0">
    <property type="entry name" value="CALCINEURIN-LIKE PHOSPHOESTERASE DOMAIN-CONTAINING PROTEIN"/>
    <property type="match status" value="1"/>
</dbReference>
<accession>A0A816FBT4</accession>
<proteinExistence type="predicted"/>
<dbReference type="SUPFAM" id="SSF56300">
    <property type="entry name" value="Metallo-dependent phosphatases"/>
    <property type="match status" value="1"/>
</dbReference>
<reference evidence="1" key="1">
    <citation type="submission" date="2021-02" db="EMBL/GenBank/DDBJ databases">
        <authorList>
            <person name="Nowell W R."/>
        </authorList>
    </citation>
    <scope>NUCLEOTIDE SEQUENCE</scope>
</reference>
<feature type="non-terminal residue" evidence="1">
    <location>
        <position position="1"/>
    </location>
</feature>
<dbReference type="EMBL" id="CAJNOR010011007">
    <property type="protein sequence ID" value="CAF1658383.1"/>
    <property type="molecule type" value="Genomic_DNA"/>
</dbReference>
<dbReference type="AlphaFoldDB" id="A0A816FBT4"/>
<dbReference type="InterPro" id="IPR051693">
    <property type="entry name" value="UPF0046_metallophosphoest"/>
</dbReference>
<organism evidence="1 2">
    <name type="scientific">Adineta ricciae</name>
    <name type="common">Rotifer</name>
    <dbReference type="NCBI Taxonomy" id="249248"/>
    <lineage>
        <taxon>Eukaryota</taxon>
        <taxon>Metazoa</taxon>
        <taxon>Spiralia</taxon>
        <taxon>Gnathifera</taxon>
        <taxon>Rotifera</taxon>
        <taxon>Eurotatoria</taxon>
        <taxon>Bdelloidea</taxon>
        <taxon>Adinetida</taxon>
        <taxon>Adinetidae</taxon>
        <taxon>Adineta</taxon>
    </lineage>
</organism>
<evidence type="ECO:0000313" key="2">
    <source>
        <dbReference type="Proteomes" id="UP000663828"/>
    </source>
</evidence>
<comment type="caution">
    <text evidence="1">The sequence shown here is derived from an EMBL/GenBank/DDBJ whole genome shotgun (WGS) entry which is preliminary data.</text>
</comment>
<gene>
    <name evidence="1" type="ORF">XAT740_LOCUS56358</name>
</gene>
<sequence length="60" mass="6841">HLLARVQKIRPRLHVFGHIHEAYGQEEHGSTIFVNASTCNLRYKPNQPPIVVDLAIKKAK</sequence>
<dbReference type="PANTHER" id="PTHR12905">
    <property type="entry name" value="METALLOPHOSPHOESTERASE"/>
    <property type="match status" value="1"/>
</dbReference>
<protein>
    <submittedName>
        <fullName evidence="1">Uncharacterized protein</fullName>
    </submittedName>
</protein>
<dbReference type="Gene3D" id="3.60.21.10">
    <property type="match status" value="1"/>
</dbReference>
<dbReference type="InterPro" id="IPR029052">
    <property type="entry name" value="Metallo-depent_PP-like"/>
</dbReference>